<dbReference type="PANTHER" id="PTHR47480:SF1">
    <property type="entry name" value="EG45-LIKE DOMAIN CONTAINING PROTEIN 1"/>
    <property type="match status" value="1"/>
</dbReference>
<keyword evidence="4" id="KW-1185">Reference proteome</keyword>
<dbReference type="PANTHER" id="PTHR47480">
    <property type="entry name" value="EG45-LIKE DOMAIN CONTAINING PROTEIN"/>
    <property type="match status" value="1"/>
</dbReference>
<dbReference type="SUPFAM" id="SSF50685">
    <property type="entry name" value="Barwin-like endoglucanases"/>
    <property type="match status" value="1"/>
</dbReference>
<gene>
    <name evidence="3" type="ORF">HHK36_021512</name>
</gene>
<dbReference type="OrthoDB" id="587249at2759"/>
<dbReference type="Proteomes" id="UP000655225">
    <property type="component" value="Unassembled WGS sequence"/>
</dbReference>
<dbReference type="InterPro" id="IPR007112">
    <property type="entry name" value="Expansin/allergen_DPBB_dom"/>
</dbReference>
<accession>A0A835D7W8</accession>
<reference evidence="3 4" key="1">
    <citation type="submission" date="2020-04" db="EMBL/GenBank/DDBJ databases">
        <title>Plant Genome Project.</title>
        <authorList>
            <person name="Zhang R.-G."/>
        </authorList>
    </citation>
    <scope>NUCLEOTIDE SEQUENCE [LARGE SCALE GENOMIC DNA]</scope>
    <source>
        <strain evidence="3">YNK0</strain>
        <tissue evidence="3">Leaf</tissue>
    </source>
</reference>
<evidence type="ECO:0000259" key="2">
    <source>
        <dbReference type="PROSITE" id="PS50842"/>
    </source>
</evidence>
<name>A0A835D7W8_TETSI</name>
<dbReference type="EMBL" id="JABCRI010000015">
    <property type="protein sequence ID" value="KAF8393271.1"/>
    <property type="molecule type" value="Genomic_DNA"/>
</dbReference>
<dbReference type="AlphaFoldDB" id="A0A835D7W8"/>
<sequence>MSKPQLLLQWLPLLLFADLFHFSHGDVGTASHYDAPYLPTACNGNDGSNFPTDNLFASTSEGIWDNGASCGRLYLVRCLSAVAPRTCIPGRTIQVMIVDRTLTLVSRPSKDLTTLVLSTTAFAKIANPSAGSINIEFTQV</sequence>
<organism evidence="3 4">
    <name type="scientific">Tetracentron sinense</name>
    <name type="common">Spur-leaf</name>
    <dbReference type="NCBI Taxonomy" id="13715"/>
    <lineage>
        <taxon>Eukaryota</taxon>
        <taxon>Viridiplantae</taxon>
        <taxon>Streptophyta</taxon>
        <taxon>Embryophyta</taxon>
        <taxon>Tracheophyta</taxon>
        <taxon>Spermatophyta</taxon>
        <taxon>Magnoliopsida</taxon>
        <taxon>Trochodendrales</taxon>
        <taxon>Trochodendraceae</taxon>
        <taxon>Tetracentron</taxon>
    </lineage>
</organism>
<dbReference type="InterPro" id="IPR009009">
    <property type="entry name" value="RlpA-like_DPBB"/>
</dbReference>
<dbReference type="InterPro" id="IPR036908">
    <property type="entry name" value="RlpA-like_sf"/>
</dbReference>
<comment type="caution">
    <text evidence="3">The sequence shown here is derived from an EMBL/GenBank/DDBJ whole genome shotgun (WGS) entry which is preliminary data.</text>
</comment>
<feature type="chain" id="PRO_5032848520" description="Expansin-like EG45 domain-containing protein" evidence="1">
    <location>
        <begin position="26"/>
        <end position="140"/>
    </location>
</feature>
<proteinExistence type="predicted"/>
<dbReference type="PROSITE" id="PS50842">
    <property type="entry name" value="EXPANSIN_EG45"/>
    <property type="match status" value="1"/>
</dbReference>
<dbReference type="CDD" id="cd22269">
    <property type="entry name" value="DPBB_EG45-like"/>
    <property type="match status" value="1"/>
</dbReference>
<evidence type="ECO:0000313" key="4">
    <source>
        <dbReference type="Proteomes" id="UP000655225"/>
    </source>
</evidence>
<dbReference type="Gene3D" id="2.40.40.10">
    <property type="entry name" value="RlpA-like domain"/>
    <property type="match status" value="1"/>
</dbReference>
<feature type="domain" description="Expansin-like EG45" evidence="2">
    <location>
        <begin position="39"/>
        <end position="140"/>
    </location>
</feature>
<feature type="signal peptide" evidence="1">
    <location>
        <begin position="1"/>
        <end position="25"/>
    </location>
</feature>
<dbReference type="Pfam" id="PF03330">
    <property type="entry name" value="DPBB_1"/>
    <property type="match status" value="1"/>
</dbReference>
<keyword evidence="1" id="KW-0732">Signal</keyword>
<protein>
    <recommendedName>
        <fullName evidence="2">Expansin-like EG45 domain-containing protein</fullName>
    </recommendedName>
</protein>
<dbReference type="OMA" id="PRTCKPG"/>
<evidence type="ECO:0000256" key="1">
    <source>
        <dbReference type="SAM" id="SignalP"/>
    </source>
</evidence>
<evidence type="ECO:0000313" key="3">
    <source>
        <dbReference type="EMBL" id="KAF8393271.1"/>
    </source>
</evidence>